<accession>A0A452T5Y5</accession>
<evidence type="ECO:0000256" key="3">
    <source>
        <dbReference type="ARBA" id="ARBA00022701"/>
    </source>
</evidence>
<reference evidence="8" key="1">
    <citation type="submission" date="2019-03" db="UniProtKB">
        <authorList>
            <consortium name="Ensembl"/>
        </authorList>
    </citation>
    <scope>IDENTIFICATION</scope>
</reference>
<evidence type="ECO:0000256" key="1">
    <source>
        <dbReference type="ARBA" id="ARBA00006820"/>
    </source>
</evidence>
<dbReference type="PANTHER" id="PTHR12241:SF147">
    <property type="entry name" value="TUBULIN POLYGLUTAMYLASE TTLL7"/>
    <property type="match status" value="1"/>
</dbReference>
<dbReference type="GO" id="GO:0015631">
    <property type="term" value="F:tubulin binding"/>
    <property type="evidence" value="ECO:0007669"/>
    <property type="project" value="TreeGrafter"/>
</dbReference>
<dbReference type="GO" id="GO:0005524">
    <property type="term" value="F:ATP binding"/>
    <property type="evidence" value="ECO:0007669"/>
    <property type="project" value="UniProtKB-KW"/>
</dbReference>
<sequence length="670" mass="77648">NTELPYQSTMKRKVRKKKKKGTITANVAGTKFEIVRLVIDEMGFMKTPDEDETSNLIWCDSAVQELIRINHFPGMGEICRKDFLARNMTKMIKSRPLDYTFVPRTWIFPAEYTQFQNYMKELKKKRKQKTFIVKPANGAMGHGISLIRNGDKLPSQDHLIVQEYIEKPFLMEGYKFDLRIYILVTSCDPLKIFLYHDGLVRMGTEKYIPPNESNLTQLYMHLTNYSVNKHNERFERDETENKGSKRSIKWFTEFLQANQHDVAKFWSDISELVVKTLIVAEPHVLHAYRMCRPGQPPGSESVCFEVLGFDILLDRKLKPWLLEINRAPSFGTDQKIDYDVKRGVLLNALKLLNIRTSDKRRNLAKQKAEAQRRLYGQNSIKRLLPGSSDWEQQRHQLERRKEELKERLAQLRKQILKEEHENRHMGNYRRIYPPEDKTLLEKYENLLAVAFQTFLSGRAASFQRELNNPLKRMKEEDILDLLEQCEIDDEKLMGKTAKPRGPKPLSSMPESSEVMKRQKYYSSDSSYDSSSSASESEDNEKEEYQNKNREKQVMYNLKQSNNYKLIQQSSKLISSNFASTNSATVLSFFSIIIGSIRRSVSCPRSISSQSPSSADNRPFSAQQMIPASRPTSGSRSHSLNRASSYMRHLPHANDASSPNSQLNNILFSIC</sequence>
<dbReference type="FunFam" id="3.30.470.20:FF:000009">
    <property type="entry name" value="tubulin polyglutamylase TTLL5 isoform X1"/>
    <property type="match status" value="1"/>
</dbReference>
<evidence type="ECO:0000256" key="4">
    <source>
        <dbReference type="ARBA" id="ARBA00022741"/>
    </source>
</evidence>
<dbReference type="Ensembl" id="ENSUMAT00000004054.1">
    <property type="protein sequence ID" value="ENSUMAP00000003298.1"/>
    <property type="gene ID" value="ENSUMAG00000002708.1"/>
</dbReference>
<comment type="similarity">
    <text evidence="1">Belongs to the tubulin--tyrosine ligase family.</text>
</comment>
<dbReference type="Pfam" id="PF03133">
    <property type="entry name" value="TTL"/>
    <property type="match status" value="1"/>
</dbReference>
<keyword evidence="5" id="KW-0067">ATP-binding</keyword>
<dbReference type="PANTHER" id="PTHR12241">
    <property type="entry name" value="TUBULIN POLYGLUTAMYLASE"/>
    <property type="match status" value="1"/>
</dbReference>
<keyword evidence="4" id="KW-0547">Nucleotide-binding</keyword>
<dbReference type="GO" id="GO:0036064">
    <property type="term" value="C:ciliary basal body"/>
    <property type="evidence" value="ECO:0007669"/>
    <property type="project" value="TreeGrafter"/>
</dbReference>
<dbReference type="AlphaFoldDB" id="A0A452T5Y5"/>
<name>A0A452T5Y5_URSMA</name>
<dbReference type="SUPFAM" id="SSF56059">
    <property type="entry name" value="Glutathione synthetase ATP-binding domain-like"/>
    <property type="match status" value="1"/>
</dbReference>
<dbReference type="GO" id="GO:0005874">
    <property type="term" value="C:microtubule"/>
    <property type="evidence" value="ECO:0007669"/>
    <property type="project" value="UniProtKB-KW"/>
</dbReference>
<feature type="compositionally biased region" description="Low complexity" evidence="7">
    <location>
        <begin position="520"/>
        <end position="534"/>
    </location>
</feature>
<dbReference type="PROSITE" id="PS51221">
    <property type="entry name" value="TTL"/>
    <property type="match status" value="1"/>
</dbReference>
<evidence type="ECO:0000256" key="5">
    <source>
        <dbReference type="ARBA" id="ARBA00022840"/>
    </source>
</evidence>
<gene>
    <name evidence="8" type="primary">TTLL7</name>
</gene>
<dbReference type="InterPro" id="IPR004344">
    <property type="entry name" value="TTL/TTLL_fam"/>
</dbReference>
<keyword evidence="6" id="KW-0175">Coiled coil</keyword>
<feature type="coiled-coil region" evidence="6">
    <location>
        <begin position="387"/>
        <end position="421"/>
    </location>
</feature>
<dbReference type="GO" id="GO:0070740">
    <property type="term" value="F:tubulin-glutamic acid ligase activity"/>
    <property type="evidence" value="ECO:0007669"/>
    <property type="project" value="TreeGrafter"/>
</dbReference>
<keyword evidence="3" id="KW-0493">Microtubule</keyword>
<evidence type="ECO:0000313" key="8">
    <source>
        <dbReference type="Ensembl" id="ENSUMAP00000003298"/>
    </source>
</evidence>
<dbReference type="Gene3D" id="3.30.470.20">
    <property type="entry name" value="ATP-grasp fold, B domain"/>
    <property type="match status" value="1"/>
</dbReference>
<keyword evidence="2" id="KW-0436">Ligase</keyword>
<dbReference type="OMA" id="LFVSNAW"/>
<evidence type="ECO:0000256" key="6">
    <source>
        <dbReference type="SAM" id="Coils"/>
    </source>
</evidence>
<evidence type="ECO:0000256" key="7">
    <source>
        <dbReference type="SAM" id="MobiDB-lite"/>
    </source>
</evidence>
<organism evidence="8">
    <name type="scientific">Ursus maritimus</name>
    <name type="common">Polar bear</name>
    <name type="synonym">Thalarctos maritimus</name>
    <dbReference type="NCBI Taxonomy" id="29073"/>
    <lineage>
        <taxon>Eukaryota</taxon>
        <taxon>Metazoa</taxon>
        <taxon>Chordata</taxon>
        <taxon>Craniata</taxon>
        <taxon>Vertebrata</taxon>
        <taxon>Euteleostomi</taxon>
        <taxon>Mammalia</taxon>
        <taxon>Eutheria</taxon>
        <taxon>Laurasiatheria</taxon>
        <taxon>Carnivora</taxon>
        <taxon>Caniformia</taxon>
        <taxon>Ursidae</taxon>
        <taxon>Ursus</taxon>
    </lineage>
</organism>
<protein>
    <submittedName>
        <fullName evidence="8">Tubulin tyrosine ligase like 7</fullName>
    </submittedName>
</protein>
<dbReference type="GO" id="GO:0000226">
    <property type="term" value="P:microtubule cytoskeleton organization"/>
    <property type="evidence" value="ECO:0007669"/>
    <property type="project" value="TreeGrafter"/>
</dbReference>
<proteinExistence type="inferred from homology"/>
<evidence type="ECO:0000256" key="2">
    <source>
        <dbReference type="ARBA" id="ARBA00022598"/>
    </source>
</evidence>
<dbReference type="GeneTree" id="ENSGT00940000159078"/>
<feature type="region of interest" description="Disordered" evidence="7">
    <location>
        <begin position="490"/>
        <end position="548"/>
    </location>
</feature>